<evidence type="ECO:0000313" key="4">
    <source>
        <dbReference type="Proteomes" id="UP000009374"/>
    </source>
</evidence>
<evidence type="ECO:0000256" key="2">
    <source>
        <dbReference type="SAM" id="SignalP"/>
    </source>
</evidence>
<name>C6HV86_9BACT</name>
<dbReference type="PROSITE" id="PS51257">
    <property type="entry name" value="PROKAR_LIPOPROTEIN"/>
    <property type="match status" value="1"/>
</dbReference>
<feature type="region of interest" description="Disordered" evidence="1">
    <location>
        <begin position="173"/>
        <end position="194"/>
    </location>
</feature>
<dbReference type="AlphaFoldDB" id="C6HV86"/>
<feature type="signal peptide" evidence="2">
    <location>
        <begin position="1"/>
        <end position="29"/>
    </location>
</feature>
<evidence type="ECO:0000256" key="1">
    <source>
        <dbReference type="SAM" id="MobiDB-lite"/>
    </source>
</evidence>
<dbReference type="Proteomes" id="UP000009374">
    <property type="component" value="Unassembled WGS sequence"/>
</dbReference>
<keyword evidence="4" id="KW-1185">Reference proteome</keyword>
<accession>C6HV86</accession>
<sequence>MAKTACFRAVALIALVVLGACSSAPPSHPSPEARIQAFSQAVAGFAERLAHTPAVARFLRRHPGSRPTVEIAHSRGLSTDEERLLRHQLIRALLSHETRLDLVIGPGRSRLSASRERYYLMRHGTLSEPLPLPGHVKPATFVIFSSAGQDPLGSLRVWLTAVRLDNNQIVAEQGVPVPGASGSSDRRSPQRKAHLQHVTFRVVSDLSRPVAVWLDPPFPTEGPENSGPVPPGTPPVATIMPGKSTIVGVFRGYRRGNVFLCLQSVLYRNLCRRSYVPYDDGQATPFEITGTNPYGFAQTQILPER</sequence>
<dbReference type="EMBL" id="GG693862">
    <property type="protein sequence ID" value="EES53460.1"/>
    <property type="molecule type" value="Genomic_DNA"/>
</dbReference>
<keyword evidence="2" id="KW-0732">Signal</keyword>
<organism evidence="3 4">
    <name type="scientific">Leptospirillum ferrodiazotrophum</name>
    <dbReference type="NCBI Taxonomy" id="412449"/>
    <lineage>
        <taxon>Bacteria</taxon>
        <taxon>Pseudomonadati</taxon>
        <taxon>Nitrospirota</taxon>
        <taxon>Nitrospiria</taxon>
        <taxon>Nitrospirales</taxon>
        <taxon>Nitrospiraceae</taxon>
        <taxon>Leptospirillum</taxon>
    </lineage>
</organism>
<feature type="chain" id="PRO_5002966142" evidence="2">
    <location>
        <begin position="30"/>
        <end position="305"/>
    </location>
</feature>
<gene>
    <name evidence="3" type="ORF">UBAL3_78920050</name>
</gene>
<proteinExistence type="predicted"/>
<evidence type="ECO:0000313" key="3">
    <source>
        <dbReference type="EMBL" id="EES53460.1"/>
    </source>
</evidence>
<reference evidence="3 4" key="1">
    <citation type="journal article" date="2009" name="Appl. Environ. Microbiol.">
        <title>Community genomic and proteomic analyses of chemoautotrophic iron-oxidizing "Leptospirillum rubarum" (Group II) and "Leptospirillum ferrodiazotrophum" (Group III) bacteria in acid mine drainage biofilms.</title>
        <authorList>
            <person name="Goltsman D.S."/>
            <person name="Denef V.J."/>
            <person name="Singer S.W."/>
            <person name="VerBerkmoes N.C."/>
            <person name="Lefsrud M."/>
            <person name="Mueller R.S."/>
            <person name="Dick G.J."/>
            <person name="Sun C.L."/>
            <person name="Wheeler K.E."/>
            <person name="Zemla A."/>
            <person name="Baker B.J."/>
            <person name="Hauser L."/>
            <person name="Land M."/>
            <person name="Shah M.B."/>
            <person name="Thelen M.P."/>
            <person name="Hettich R.L."/>
            <person name="Banfield J.F."/>
        </authorList>
    </citation>
    <scope>NUCLEOTIDE SEQUENCE [LARGE SCALE GENOMIC DNA]</scope>
</reference>
<protein>
    <submittedName>
        <fullName evidence="3">Uncharacterized protein</fullName>
    </submittedName>
</protein>